<evidence type="ECO:0000256" key="3">
    <source>
        <dbReference type="ARBA" id="ARBA00022729"/>
    </source>
</evidence>
<evidence type="ECO:0000256" key="2">
    <source>
        <dbReference type="ARBA" id="ARBA00022525"/>
    </source>
</evidence>
<feature type="transmembrane region" description="Helical" evidence="6">
    <location>
        <begin position="698"/>
        <end position="717"/>
    </location>
</feature>
<evidence type="ECO:0000313" key="10">
    <source>
        <dbReference type="Proteomes" id="UP001596527"/>
    </source>
</evidence>
<dbReference type="InterPro" id="IPR019931">
    <property type="entry name" value="LPXTG_anchor"/>
</dbReference>
<keyword evidence="6" id="KW-0812">Transmembrane</keyword>
<evidence type="ECO:0000313" key="9">
    <source>
        <dbReference type="EMBL" id="MFC7581587.1"/>
    </source>
</evidence>
<dbReference type="EMBL" id="JBHTEF010000001">
    <property type="protein sequence ID" value="MFC7581587.1"/>
    <property type="molecule type" value="Genomic_DNA"/>
</dbReference>
<evidence type="ECO:0000256" key="6">
    <source>
        <dbReference type="SAM" id="Phobius"/>
    </source>
</evidence>
<dbReference type="InterPro" id="IPR022435">
    <property type="entry name" value="Surface-anchored_actinobac"/>
</dbReference>
<feature type="signal peptide" evidence="7">
    <location>
        <begin position="1"/>
        <end position="31"/>
    </location>
</feature>
<feature type="compositionally biased region" description="Basic and acidic residues" evidence="5">
    <location>
        <begin position="678"/>
        <end position="689"/>
    </location>
</feature>
<dbReference type="PROSITE" id="PS50847">
    <property type="entry name" value="GRAM_POS_ANCHORING"/>
    <property type="match status" value="1"/>
</dbReference>
<reference evidence="10" key="1">
    <citation type="journal article" date="2019" name="Int. J. Syst. Evol. Microbiol.">
        <title>The Global Catalogue of Microorganisms (GCM) 10K type strain sequencing project: providing services to taxonomists for standard genome sequencing and annotation.</title>
        <authorList>
            <consortium name="The Broad Institute Genomics Platform"/>
            <consortium name="The Broad Institute Genome Sequencing Center for Infectious Disease"/>
            <person name="Wu L."/>
            <person name="Ma J."/>
        </authorList>
    </citation>
    <scope>NUCLEOTIDE SEQUENCE [LARGE SCALE GENOMIC DNA]</scope>
    <source>
        <strain evidence="10">CCUG 56698</strain>
    </source>
</reference>
<dbReference type="NCBIfam" id="NF038134">
    <property type="entry name" value="choice_anch_M"/>
    <property type="match status" value="1"/>
</dbReference>
<keyword evidence="10" id="KW-1185">Reference proteome</keyword>
<feature type="region of interest" description="Disordered" evidence="5">
    <location>
        <begin position="630"/>
        <end position="692"/>
    </location>
</feature>
<feature type="chain" id="PRO_5046911721" evidence="7">
    <location>
        <begin position="32"/>
        <end position="724"/>
    </location>
</feature>
<sequence>MTTSTRPRAQALLGALVLASGLLAVQPAALAADPAYTDPSVIKSDPITLETGHIDAFNPVATGDGQIQLALKEDVTGSGVLRTPESVTLKVKESAHTAIPDGYPGAPGGYLLPLTQNPDLIWPGWDTMHAGAAVGVTDLNAGRADITISDVQGPGDVYIFSQSGFGALKSLLTDGGYQLPGTIHQDGLAHVHTNWVFTEPGRYSLTVSSTVWNAEEPTRTATSQTATYTFEVGTFAKVAVTGAPEGHAHSGSPIELTAAGENLPEGAAYRWEVKRADQSDFEAVEGQSGSSYTLTAEQALNAAQVRVSVLSGDEAVATSEPVTLEVDDHGAAPLQKVDVSGLKDHYHPGDDVSLSASVSPASVVDTWAWYVTNPGESEVQVEGADSSSVTLEAGTAVNDGATVRAALVKDDGTVYVASDPVTVAVEDHEEPAATVAIHDAPDGAVQAGETVTLSAAGENLPEGATYRWEVKRAGQSDFEAVEGQSGASYALIAGQGLDGAQVRVSVLSGDELVATSEPVTLEVEGAEPDEPEAPAESELTDATRGGVTAPASAEQGSTITLDVGAAYAGQAVTVWLHSDPVLLAESTTVNAAGAVSVTIPADTEVAGHKISVQDADGGALIGWAPLEVTAADEEPSPDPSDVPTTDPSGEPSDAPSPTPSGEPSDAPSPTPSGSATKDGAKQDQKKDGLADTGAGTEAALAAAALLALSGAATALAARSRRRRG</sequence>
<keyword evidence="6" id="KW-0472">Membrane</keyword>
<keyword evidence="3 7" id="KW-0732">Signal</keyword>
<keyword evidence="2" id="KW-0964">Secreted</keyword>
<feature type="region of interest" description="Disordered" evidence="5">
    <location>
        <begin position="523"/>
        <end position="553"/>
    </location>
</feature>
<protein>
    <submittedName>
        <fullName evidence="9">Choice-of-anchor M domain-containing protein</fullName>
    </submittedName>
</protein>
<dbReference type="NCBIfam" id="TIGR03769">
    <property type="entry name" value="P_ac_wall_RPT"/>
    <property type="match status" value="1"/>
</dbReference>
<gene>
    <name evidence="9" type="ORF">ACFQWG_10325</name>
</gene>
<dbReference type="RefSeq" id="WP_380975028.1">
    <property type="nucleotide sequence ID" value="NZ_JBHTEF010000001.1"/>
</dbReference>
<accession>A0ABW2SND0</accession>
<evidence type="ECO:0000259" key="8">
    <source>
        <dbReference type="PROSITE" id="PS50847"/>
    </source>
</evidence>
<keyword evidence="1" id="KW-0134">Cell wall</keyword>
<dbReference type="Proteomes" id="UP001596527">
    <property type="component" value="Unassembled WGS sequence"/>
</dbReference>
<evidence type="ECO:0000256" key="4">
    <source>
        <dbReference type="ARBA" id="ARBA00023088"/>
    </source>
</evidence>
<name>A0ABW2SND0_9ACTO</name>
<feature type="domain" description="Gram-positive cocci surface proteins LPxTG" evidence="8">
    <location>
        <begin position="689"/>
        <end position="724"/>
    </location>
</feature>
<evidence type="ECO:0000256" key="5">
    <source>
        <dbReference type="SAM" id="MobiDB-lite"/>
    </source>
</evidence>
<feature type="compositionally biased region" description="Pro residues" evidence="5">
    <location>
        <begin position="654"/>
        <end position="670"/>
    </location>
</feature>
<feature type="compositionally biased region" description="Acidic residues" evidence="5">
    <location>
        <begin position="524"/>
        <end position="539"/>
    </location>
</feature>
<feature type="compositionally biased region" description="Low complexity" evidence="5">
    <location>
        <begin position="639"/>
        <end position="648"/>
    </location>
</feature>
<proteinExistence type="predicted"/>
<evidence type="ECO:0000256" key="1">
    <source>
        <dbReference type="ARBA" id="ARBA00022512"/>
    </source>
</evidence>
<organism evidence="9 10">
    <name type="scientific">Schaalia naturae</name>
    <dbReference type="NCBI Taxonomy" id="635203"/>
    <lineage>
        <taxon>Bacteria</taxon>
        <taxon>Bacillati</taxon>
        <taxon>Actinomycetota</taxon>
        <taxon>Actinomycetes</taxon>
        <taxon>Actinomycetales</taxon>
        <taxon>Actinomycetaceae</taxon>
        <taxon>Schaalia</taxon>
    </lineage>
</organism>
<keyword evidence="4" id="KW-0572">Peptidoglycan-anchor</keyword>
<evidence type="ECO:0000256" key="7">
    <source>
        <dbReference type="SAM" id="SignalP"/>
    </source>
</evidence>
<comment type="caution">
    <text evidence="9">The sequence shown here is derived from an EMBL/GenBank/DDBJ whole genome shotgun (WGS) entry which is preliminary data.</text>
</comment>
<keyword evidence="6" id="KW-1133">Transmembrane helix</keyword>
<dbReference type="Gene3D" id="2.60.40.2700">
    <property type="match status" value="1"/>
</dbReference>